<dbReference type="Proteomes" id="UP000324285">
    <property type="component" value="Chromosome"/>
</dbReference>
<evidence type="ECO:0000256" key="6">
    <source>
        <dbReference type="ARBA" id="ARBA00022989"/>
    </source>
</evidence>
<feature type="transmembrane region" description="Helical" evidence="10">
    <location>
        <begin position="45"/>
        <end position="63"/>
    </location>
</feature>
<dbReference type="GO" id="GO:0015297">
    <property type="term" value="F:antiporter activity"/>
    <property type="evidence" value="ECO:0007669"/>
    <property type="project" value="UniProtKB-KW"/>
</dbReference>
<evidence type="ECO:0000313" key="12">
    <source>
        <dbReference type="EMBL" id="QEM81228.1"/>
    </source>
</evidence>
<proteinExistence type="inferred from homology"/>
<dbReference type="EMBL" id="CP038437">
    <property type="protein sequence ID" value="QEM81228.1"/>
    <property type="molecule type" value="Genomic_DNA"/>
</dbReference>
<keyword evidence="13" id="KW-1185">Reference proteome</keyword>
<dbReference type="InterPro" id="IPR052180">
    <property type="entry name" value="NhaC_Na-H+_Antiporter"/>
</dbReference>
<keyword evidence="5 10" id="KW-0812">Transmembrane</keyword>
<evidence type="ECO:0000256" key="10">
    <source>
        <dbReference type="SAM" id="Phobius"/>
    </source>
</evidence>
<comment type="similarity">
    <text evidence="8">Belongs to the NhaC Na(+)/H(+) (TC 2.A.35) antiporter family.</text>
</comment>
<feature type="transmembrane region" description="Helical" evidence="10">
    <location>
        <begin position="244"/>
        <end position="263"/>
    </location>
</feature>
<feature type="region of interest" description="Disordered" evidence="9">
    <location>
        <begin position="466"/>
        <end position="497"/>
    </location>
</feature>
<evidence type="ECO:0000256" key="9">
    <source>
        <dbReference type="SAM" id="MobiDB-lite"/>
    </source>
</evidence>
<organism evidence="12 13">
    <name type="scientific">Halomonas binhaiensis</name>
    <dbReference type="NCBI Taxonomy" id="2562282"/>
    <lineage>
        <taxon>Bacteria</taxon>
        <taxon>Pseudomonadati</taxon>
        <taxon>Pseudomonadota</taxon>
        <taxon>Gammaproteobacteria</taxon>
        <taxon>Oceanospirillales</taxon>
        <taxon>Halomonadaceae</taxon>
        <taxon>Halomonas</taxon>
    </lineage>
</organism>
<dbReference type="GO" id="GO:0005886">
    <property type="term" value="C:plasma membrane"/>
    <property type="evidence" value="ECO:0007669"/>
    <property type="project" value="UniProtKB-SubCell"/>
</dbReference>
<feature type="transmembrane region" description="Helical" evidence="10">
    <location>
        <begin position="362"/>
        <end position="382"/>
    </location>
</feature>
<dbReference type="InterPro" id="IPR018461">
    <property type="entry name" value="Na/H_Antiport_NhaC-like_C"/>
</dbReference>
<feature type="transmembrane region" description="Helical" evidence="10">
    <location>
        <begin position="21"/>
        <end position="39"/>
    </location>
</feature>
<feature type="transmembrane region" description="Helical" evidence="10">
    <location>
        <begin position="205"/>
        <end position="224"/>
    </location>
</feature>
<keyword evidence="2" id="KW-0813">Transport</keyword>
<keyword evidence="7 10" id="KW-0472">Membrane</keyword>
<dbReference type="NCBIfam" id="TIGR00931">
    <property type="entry name" value="antiport_nhaC"/>
    <property type="match status" value="1"/>
</dbReference>
<dbReference type="PANTHER" id="PTHR33451:SF3">
    <property type="entry name" value="MALATE-2H(+)_NA(+)-LACTATE ANTIPORTER"/>
    <property type="match status" value="1"/>
</dbReference>
<dbReference type="AlphaFoldDB" id="A0A5C1NFP1"/>
<feature type="transmembrane region" description="Helical" evidence="10">
    <location>
        <begin position="440"/>
        <end position="465"/>
    </location>
</feature>
<name>A0A5C1NFP1_9GAMM</name>
<gene>
    <name evidence="12" type="primary">nhaC</name>
    <name evidence="12" type="ORF">E4T21_06535</name>
</gene>
<dbReference type="RefSeq" id="WP_149284242.1">
    <property type="nucleotide sequence ID" value="NZ_CP038437.2"/>
</dbReference>
<evidence type="ECO:0000256" key="7">
    <source>
        <dbReference type="ARBA" id="ARBA00023136"/>
    </source>
</evidence>
<evidence type="ECO:0000256" key="5">
    <source>
        <dbReference type="ARBA" id="ARBA00022692"/>
    </source>
</evidence>
<feature type="transmembrane region" description="Helical" evidence="10">
    <location>
        <begin position="117"/>
        <end position="140"/>
    </location>
</feature>
<evidence type="ECO:0000259" key="11">
    <source>
        <dbReference type="Pfam" id="PF03553"/>
    </source>
</evidence>
<accession>A0A5C1NFP1</accession>
<dbReference type="PANTHER" id="PTHR33451">
    <property type="entry name" value="MALATE-2H(+)/NA(+)-LACTATE ANTIPORTER"/>
    <property type="match status" value="1"/>
</dbReference>
<evidence type="ECO:0000256" key="4">
    <source>
        <dbReference type="ARBA" id="ARBA00022475"/>
    </source>
</evidence>
<keyword evidence="3" id="KW-0050">Antiport</keyword>
<feature type="transmembrane region" description="Helical" evidence="10">
    <location>
        <begin position="75"/>
        <end position="97"/>
    </location>
</feature>
<evidence type="ECO:0000256" key="3">
    <source>
        <dbReference type="ARBA" id="ARBA00022449"/>
    </source>
</evidence>
<feature type="domain" description="Na+/H+ antiporter NhaC-like C-terminal" evidence="11">
    <location>
        <begin position="169"/>
        <end position="462"/>
    </location>
</feature>
<feature type="transmembrane region" description="Helical" evidence="10">
    <location>
        <begin position="319"/>
        <end position="341"/>
    </location>
</feature>
<dbReference type="InterPro" id="IPR004770">
    <property type="entry name" value="Na/H_antiport_NhaC"/>
</dbReference>
<sequence length="497" mass="51931">MNKDSDVSSSRSAPGFSSLQHFALLTVTVGSLLLLILLFDIPTAIALILSGCMAMALSLLWGIPWSRLEKDLLSGIQAMLIPILILMCVGMMVGVWILSGTIPAMVTLGLESLSPAWFLVAACLSCSLMSVMAGTSWGTLSTIGIALMGVAQGIGIPPAYAAGAIITGTFFGDKLSPLSDTTVMASAVCGVNIASHIRHMLYSTLPAYLIALAVYAWLGHGVSVSATGTPEQTQIIIATLGEHFSANPLTFLPPLVVFGCILLKKPVLPAFVIGILSAAVIAVVLQGATLADIGQAMDSGYNAKTGVAMVDEMLSRGGLQAMMSTVAVLIAAALLGAPFKSAGTLDAAIAMLNRKHASRRQVLGSAMGLHSLAFLLTGSYYVTFSLLGPLLRPLVENTGTPAKNLSRILEDTGTTLSPLVPWGVTGAFTAATLGVATAEFLPYAILCYGAIIFSLLFVITGLGLGHERKPSHPQRTSERAPERTLERTLEQRPDPGR</sequence>
<evidence type="ECO:0000256" key="8">
    <source>
        <dbReference type="ARBA" id="ARBA00038435"/>
    </source>
</evidence>
<dbReference type="KEGG" id="hbh:E4T21_06535"/>
<reference evidence="12" key="1">
    <citation type="submission" date="2021-02" db="EMBL/GenBank/DDBJ databases">
        <title>Strain Y2R2, a novel species of the genus Halomonas.</title>
        <authorList>
            <person name="Huang H."/>
        </authorList>
    </citation>
    <scope>NUCLEOTIDE SEQUENCE</scope>
    <source>
        <strain evidence="12">Y2R2</strain>
    </source>
</reference>
<evidence type="ECO:0000256" key="2">
    <source>
        <dbReference type="ARBA" id="ARBA00022448"/>
    </source>
</evidence>
<protein>
    <submittedName>
        <fullName evidence="12">Na+/H+ antiporter NhaC</fullName>
    </submittedName>
</protein>
<comment type="subcellular location">
    <subcellularLocation>
        <location evidence="1">Cell membrane</location>
        <topology evidence="1">Multi-pass membrane protein</topology>
    </subcellularLocation>
</comment>
<dbReference type="OrthoDB" id="9762978at2"/>
<evidence type="ECO:0000313" key="13">
    <source>
        <dbReference type="Proteomes" id="UP000324285"/>
    </source>
</evidence>
<dbReference type="Pfam" id="PF03553">
    <property type="entry name" value="Na_H_antiporter"/>
    <property type="match status" value="1"/>
</dbReference>
<feature type="transmembrane region" description="Helical" evidence="10">
    <location>
        <begin position="270"/>
        <end position="291"/>
    </location>
</feature>
<evidence type="ECO:0000256" key="1">
    <source>
        <dbReference type="ARBA" id="ARBA00004651"/>
    </source>
</evidence>
<keyword evidence="6 10" id="KW-1133">Transmembrane helix</keyword>
<keyword evidence="4" id="KW-1003">Cell membrane</keyword>